<proteinExistence type="predicted"/>
<sequence>MSLECSNTVSDNHYLMPITIFQQKKK</sequence>
<protein>
    <submittedName>
        <fullName evidence="1">Uncharacterized protein</fullName>
    </submittedName>
</protein>
<dbReference type="EMBL" id="GBXM01072737">
    <property type="protein sequence ID" value="JAH35840.1"/>
    <property type="molecule type" value="Transcribed_RNA"/>
</dbReference>
<dbReference type="AlphaFoldDB" id="A0A0E9S5B7"/>
<reference evidence="1" key="2">
    <citation type="journal article" date="2015" name="Fish Shellfish Immunol.">
        <title>Early steps in the European eel (Anguilla anguilla)-Vibrio vulnificus interaction in the gills: Role of the RtxA13 toxin.</title>
        <authorList>
            <person name="Callol A."/>
            <person name="Pajuelo D."/>
            <person name="Ebbesson L."/>
            <person name="Teles M."/>
            <person name="MacKenzie S."/>
            <person name="Amaro C."/>
        </authorList>
    </citation>
    <scope>NUCLEOTIDE SEQUENCE</scope>
</reference>
<evidence type="ECO:0000313" key="1">
    <source>
        <dbReference type="EMBL" id="JAH35840.1"/>
    </source>
</evidence>
<accession>A0A0E9S5B7</accession>
<reference evidence="1" key="1">
    <citation type="submission" date="2014-11" db="EMBL/GenBank/DDBJ databases">
        <authorList>
            <person name="Amaro Gonzalez C."/>
        </authorList>
    </citation>
    <scope>NUCLEOTIDE SEQUENCE</scope>
</reference>
<name>A0A0E9S5B7_ANGAN</name>
<organism evidence="1">
    <name type="scientific">Anguilla anguilla</name>
    <name type="common">European freshwater eel</name>
    <name type="synonym">Muraena anguilla</name>
    <dbReference type="NCBI Taxonomy" id="7936"/>
    <lineage>
        <taxon>Eukaryota</taxon>
        <taxon>Metazoa</taxon>
        <taxon>Chordata</taxon>
        <taxon>Craniata</taxon>
        <taxon>Vertebrata</taxon>
        <taxon>Euteleostomi</taxon>
        <taxon>Actinopterygii</taxon>
        <taxon>Neopterygii</taxon>
        <taxon>Teleostei</taxon>
        <taxon>Anguilliformes</taxon>
        <taxon>Anguillidae</taxon>
        <taxon>Anguilla</taxon>
    </lineage>
</organism>